<accession>A0A1E7N2M4</accession>
<proteinExistence type="predicted"/>
<organism evidence="6 7">
    <name type="scientific">Kitasatospora aureofaciens</name>
    <name type="common">Streptomyces aureofaciens</name>
    <dbReference type="NCBI Taxonomy" id="1894"/>
    <lineage>
        <taxon>Bacteria</taxon>
        <taxon>Bacillati</taxon>
        <taxon>Actinomycetota</taxon>
        <taxon>Actinomycetes</taxon>
        <taxon>Kitasatosporales</taxon>
        <taxon>Streptomycetaceae</taxon>
        <taxon>Kitasatospora</taxon>
    </lineage>
</organism>
<dbReference type="SUPFAM" id="SSF53756">
    <property type="entry name" value="UDP-Glycosyltransferase/glycogen phosphorylase"/>
    <property type="match status" value="1"/>
</dbReference>
<evidence type="ECO:0000256" key="3">
    <source>
        <dbReference type="ARBA" id="ARBA00022679"/>
    </source>
</evidence>
<dbReference type="GeneID" id="97489225"/>
<keyword evidence="7" id="KW-1185">Reference proteome</keyword>
<evidence type="ECO:0000313" key="5">
    <source>
        <dbReference type="EMBL" id="GGU99821.1"/>
    </source>
</evidence>
<dbReference type="Pfam" id="PF13439">
    <property type="entry name" value="Glyco_transf_4"/>
    <property type="match status" value="1"/>
</dbReference>
<gene>
    <name evidence="5" type="ORF">GCM10010502_62860</name>
    <name evidence="6" type="ORF">HS99_0034995</name>
</gene>
<dbReference type="OrthoDB" id="3632147at2"/>
<dbReference type="PANTHER" id="PTHR12526">
    <property type="entry name" value="GLYCOSYLTRANSFERASE"/>
    <property type="match status" value="1"/>
</dbReference>
<dbReference type="Proteomes" id="UP000037395">
    <property type="component" value="Unassembled WGS sequence"/>
</dbReference>
<dbReference type="InterPro" id="IPR028098">
    <property type="entry name" value="Glyco_trans_4-like_N"/>
</dbReference>
<dbReference type="CDD" id="cd03801">
    <property type="entry name" value="GT4_PimA-like"/>
    <property type="match status" value="1"/>
</dbReference>
<protein>
    <recommendedName>
        <fullName evidence="1">D-inositol 3-phosphate glycosyltransferase</fullName>
    </recommendedName>
</protein>
<dbReference type="KEGG" id="kau:B6264_00095"/>
<dbReference type="Pfam" id="PF13692">
    <property type="entry name" value="Glyco_trans_1_4"/>
    <property type="match status" value="1"/>
</dbReference>
<reference evidence="6" key="4">
    <citation type="submission" date="2016-08" db="EMBL/GenBank/DDBJ databases">
        <title>Sequencing, Assembly and Comparative Genomics of S. aureofaciens ATCC 10762.</title>
        <authorList>
            <person name="Gradnigo J.S."/>
            <person name="Johnson N."/>
            <person name="Somerville G.A."/>
        </authorList>
    </citation>
    <scope>NUCLEOTIDE SEQUENCE [LARGE SCALE GENOMIC DNA]</scope>
    <source>
        <strain evidence="6">ATCC 10762</strain>
    </source>
</reference>
<dbReference type="AlphaFoldDB" id="A0A1E7N2M4"/>
<dbReference type="EMBL" id="BMUB01000023">
    <property type="protein sequence ID" value="GGU99821.1"/>
    <property type="molecule type" value="Genomic_DNA"/>
</dbReference>
<dbReference type="EMBL" id="JPRF03000042">
    <property type="protein sequence ID" value="OEV34920.1"/>
    <property type="molecule type" value="Genomic_DNA"/>
</dbReference>
<reference evidence="5" key="5">
    <citation type="submission" date="2020-09" db="EMBL/GenBank/DDBJ databases">
        <authorList>
            <person name="Sun Q."/>
            <person name="Ohkuma M."/>
        </authorList>
    </citation>
    <scope>NUCLEOTIDE SEQUENCE</scope>
    <source>
        <strain evidence="5">JCM 4434</strain>
    </source>
</reference>
<dbReference type="Proteomes" id="UP000610124">
    <property type="component" value="Unassembled WGS sequence"/>
</dbReference>
<accession>A0A8H9LXA6</accession>
<dbReference type="RefSeq" id="WP_030554111.1">
    <property type="nucleotide sequence ID" value="NZ_BMUB01000023.1"/>
</dbReference>
<reference evidence="5" key="1">
    <citation type="journal article" date="2014" name="Int. J. Syst. Evol. Microbiol.">
        <title>Complete genome sequence of Corynebacterium casei LMG S-19264T (=DSM 44701T), isolated from a smear-ripened cheese.</title>
        <authorList>
            <consortium name="US DOE Joint Genome Institute (JGI-PGF)"/>
            <person name="Walter F."/>
            <person name="Albersmeier A."/>
            <person name="Kalinowski J."/>
            <person name="Ruckert C."/>
        </authorList>
    </citation>
    <scope>NUCLEOTIDE SEQUENCE</scope>
    <source>
        <strain evidence="5">JCM 4434</strain>
    </source>
</reference>
<evidence type="ECO:0000259" key="4">
    <source>
        <dbReference type="Pfam" id="PF13439"/>
    </source>
</evidence>
<evidence type="ECO:0000313" key="7">
    <source>
        <dbReference type="Proteomes" id="UP000037395"/>
    </source>
</evidence>
<evidence type="ECO:0000256" key="1">
    <source>
        <dbReference type="ARBA" id="ARBA00021292"/>
    </source>
</evidence>
<evidence type="ECO:0000313" key="6">
    <source>
        <dbReference type="EMBL" id="OEV34920.1"/>
    </source>
</evidence>
<dbReference type="PANTHER" id="PTHR12526:SF636">
    <property type="entry name" value="BLL3647 PROTEIN"/>
    <property type="match status" value="1"/>
</dbReference>
<comment type="caution">
    <text evidence="6">The sequence shown here is derived from an EMBL/GenBank/DDBJ whole genome shotgun (WGS) entry which is preliminary data.</text>
</comment>
<evidence type="ECO:0000256" key="2">
    <source>
        <dbReference type="ARBA" id="ARBA00022676"/>
    </source>
</evidence>
<keyword evidence="2" id="KW-0328">Glycosyltransferase</keyword>
<reference evidence="6 7" key="2">
    <citation type="submission" date="2014-07" db="EMBL/GenBank/DDBJ databases">
        <authorList>
            <person name="Zhang J.E."/>
            <person name="Yang H."/>
            <person name="Guo J."/>
            <person name="Deng Z."/>
            <person name="Luo H."/>
            <person name="Luo M."/>
            <person name="Zhao B."/>
        </authorList>
    </citation>
    <scope>NUCLEOTIDE SEQUENCE [LARGE SCALE GENOMIC DNA]</scope>
    <source>
        <strain evidence="6">ATCC 10762</strain>
        <strain evidence="7">ATCC 10762 / DSM 40127 / CCM 3239 / JCM 4008 / LMG 5968 / NBRC 12843 / NCIMB 8234 / A-377</strain>
    </source>
</reference>
<keyword evidence="3" id="KW-0808">Transferase</keyword>
<feature type="domain" description="Glycosyltransferase subfamily 4-like N-terminal" evidence="4">
    <location>
        <begin position="26"/>
        <end position="199"/>
    </location>
</feature>
<dbReference type="GO" id="GO:0016757">
    <property type="term" value="F:glycosyltransferase activity"/>
    <property type="evidence" value="ECO:0007669"/>
    <property type="project" value="UniProtKB-KW"/>
</dbReference>
<name>A0A1E7N2M4_KITAU</name>
<sequence>MPDPTAADSAGARPRVLHLISDERRGGAQNFARDLHRELRRRGQASALCALAPHPAVPPARPGAVVSEVCTAGTAVPGTCGEGCPDTARLRAAAVLGPGRLRPTTLRALRSAARAADVVLAHGSDTLAACALALAGTRTPFVYVSVGHPRYWTANRLRRLRGGALMHRAAAVTTLTDEAREVLEEQFELPEGKVRVIPNSRAAESYPPADGRDDRRAARHALGLPADVLLVAWIGAISPEKRLDLALDVLDRLPDVRMAVAGEGPLLEALARHPAAARAHFLGPLPDPAPLYRAADALLLTSDSEGVPGALIEAALAGVPAVATDVGWVREVVRDGATGALVAPGDPLALAEALAKVLACNRAGLGAAARAHALEHFELGAVVDDWQRLVAEVWTADPAS</sequence>
<dbReference type="Gene3D" id="3.40.50.2000">
    <property type="entry name" value="Glycogen Phosphorylase B"/>
    <property type="match status" value="2"/>
</dbReference>
<reference evidence="7" key="3">
    <citation type="submission" date="2016-08" db="EMBL/GenBank/DDBJ databases">
        <title>Sequencing, assembly and comparative genomics of S. aureofaciens ATCC 10762.</title>
        <authorList>
            <person name="Gradnigo J.S."/>
            <person name="Johnson N."/>
            <person name="Somerville G.A."/>
        </authorList>
    </citation>
    <scope>NUCLEOTIDE SEQUENCE [LARGE SCALE GENOMIC DNA]</scope>
    <source>
        <strain evidence="7">ATCC 10762 / DSM 40127 / CCM 3239 / JCM 4008 / LMG 5968 / NBRC 12843 / NCIMB 8234 / A-377</strain>
    </source>
</reference>